<sequence>MKFHLELFVFAFESLFVYLDLVPTACRYLALAEDVTTLAPTTGDPIITTTPNWWGSNTANQEPEDSVNVAGVGGGGIQRQQPATTGAPGATTATGGASTTSPVAVAQPTPANASPAPGATTVAPVNGTTLSPNATTAKSGATLVELRIWMLIALPAIHLCLKRSFIH</sequence>
<feature type="signal peptide" evidence="2">
    <location>
        <begin position="1"/>
        <end position="19"/>
    </location>
</feature>
<name>A0AAD4MTS9_9BILA</name>
<proteinExistence type="predicted"/>
<evidence type="ECO:0000313" key="4">
    <source>
        <dbReference type="Proteomes" id="UP001201812"/>
    </source>
</evidence>
<organism evidence="3 4">
    <name type="scientific">Ditylenchus destructor</name>
    <dbReference type="NCBI Taxonomy" id="166010"/>
    <lineage>
        <taxon>Eukaryota</taxon>
        <taxon>Metazoa</taxon>
        <taxon>Ecdysozoa</taxon>
        <taxon>Nematoda</taxon>
        <taxon>Chromadorea</taxon>
        <taxon>Rhabditida</taxon>
        <taxon>Tylenchina</taxon>
        <taxon>Tylenchomorpha</taxon>
        <taxon>Sphaerularioidea</taxon>
        <taxon>Anguinidae</taxon>
        <taxon>Anguininae</taxon>
        <taxon>Ditylenchus</taxon>
    </lineage>
</organism>
<evidence type="ECO:0000256" key="1">
    <source>
        <dbReference type="SAM" id="MobiDB-lite"/>
    </source>
</evidence>
<accession>A0AAD4MTS9</accession>
<dbReference type="EMBL" id="JAKKPZ010000067">
    <property type="protein sequence ID" value="KAI1704465.1"/>
    <property type="molecule type" value="Genomic_DNA"/>
</dbReference>
<dbReference type="Proteomes" id="UP001201812">
    <property type="component" value="Unassembled WGS sequence"/>
</dbReference>
<evidence type="ECO:0000256" key="2">
    <source>
        <dbReference type="SAM" id="SignalP"/>
    </source>
</evidence>
<feature type="region of interest" description="Disordered" evidence="1">
    <location>
        <begin position="74"/>
        <end position="120"/>
    </location>
</feature>
<keyword evidence="4" id="KW-1185">Reference proteome</keyword>
<keyword evidence="2" id="KW-0732">Signal</keyword>
<reference evidence="3" key="1">
    <citation type="submission" date="2022-01" db="EMBL/GenBank/DDBJ databases">
        <title>Genome Sequence Resource for Two Populations of Ditylenchus destructor, the Migratory Endoparasitic Phytonematode.</title>
        <authorList>
            <person name="Zhang H."/>
            <person name="Lin R."/>
            <person name="Xie B."/>
        </authorList>
    </citation>
    <scope>NUCLEOTIDE SEQUENCE</scope>
    <source>
        <strain evidence="3">BazhouSP</strain>
    </source>
</reference>
<feature type="chain" id="PRO_5041925177" evidence="2">
    <location>
        <begin position="20"/>
        <end position="167"/>
    </location>
</feature>
<evidence type="ECO:0000313" key="3">
    <source>
        <dbReference type="EMBL" id="KAI1704465.1"/>
    </source>
</evidence>
<gene>
    <name evidence="3" type="ORF">DdX_14225</name>
</gene>
<dbReference type="AlphaFoldDB" id="A0AAD4MTS9"/>
<protein>
    <submittedName>
        <fullName evidence="3">Uncharacterized protein</fullName>
    </submittedName>
</protein>
<comment type="caution">
    <text evidence="3">The sequence shown here is derived from an EMBL/GenBank/DDBJ whole genome shotgun (WGS) entry which is preliminary data.</text>
</comment>
<feature type="compositionally biased region" description="Low complexity" evidence="1">
    <location>
        <begin position="82"/>
        <end position="102"/>
    </location>
</feature>